<keyword evidence="1" id="KW-0255">Endonuclease</keyword>
<comment type="caution">
    <text evidence="1">The sequence shown here is derived from an EMBL/GenBank/DDBJ whole genome shotgun (WGS) entry which is preliminary data.</text>
</comment>
<dbReference type="AlphaFoldDB" id="A0A919PYV5"/>
<keyword evidence="1" id="KW-0540">Nuclease</keyword>
<gene>
    <name evidence="1" type="ORF">Dsi01nite_109470</name>
</gene>
<dbReference type="Proteomes" id="UP000660611">
    <property type="component" value="Unassembled WGS sequence"/>
</dbReference>
<protein>
    <submittedName>
        <fullName evidence="1">HNH endonuclease</fullName>
    </submittedName>
</protein>
<dbReference type="EMBL" id="BONQ01000200">
    <property type="protein sequence ID" value="GIG52906.1"/>
    <property type="molecule type" value="Genomic_DNA"/>
</dbReference>
<keyword evidence="2" id="KW-1185">Reference proteome</keyword>
<proteinExistence type="predicted"/>
<reference evidence="1" key="1">
    <citation type="submission" date="2021-01" db="EMBL/GenBank/DDBJ databases">
        <title>Whole genome shotgun sequence of Dactylosporangium siamense NBRC 106093.</title>
        <authorList>
            <person name="Komaki H."/>
            <person name="Tamura T."/>
        </authorList>
    </citation>
    <scope>NUCLEOTIDE SEQUENCE</scope>
    <source>
        <strain evidence="1">NBRC 106093</strain>
    </source>
</reference>
<keyword evidence="1" id="KW-0378">Hydrolase</keyword>
<dbReference type="Gene3D" id="1.10.30.50">
    <property type="match status" value="1"/>
</dbReference>
<accession>A0A919PYV5</accession>
<dbReference type="RefSeq" id="WP_203854509.1">
    <property type="nucleotide sequence ID" value="NZ_BAAAVW010000030.1"/>
</dbReference>
<sequence>MWNAPLPKQGAHLAYNVCLAQVDDPDLARRLRLVEPNILSAEQLFHMAAALKILHLLRQEDFNPPGVTGKELEGLYSGRMARKRGAARFIYDAIKSALEVCPLCNQRKVEQVDHHLPKTLYPALAVTPLNLVPICSDCNKFKLDQAPVSADLQTLHPYYENVESEKWLQAEVLAGNPAALRFFVEPPSNWNSVLEARVRYQFRVCQLGALYGVHASGELRMLRHNLTNLYQRGGAELVRQQLVDQADTRRAVHINSWQTATYEALAGSRWYCDGGFASI</sequence>
<name>A0A919PYV5_9ACTN</name>
<organism evidence="1 2">
    <name type="scientific">Dactylosporangium siamense</name>
    <dbReference type="NCBI Taxonomy" id="685454"/>
    <lineage>
        <taxon>Bacteria</taxon>
        <taxon>Bacillati</taxon>
        <taxon>Actinomycetota</taxon>
        <taxon>Actinomycetes</taxon>
        <taxon>Micromonosporales</taxon>
        <taxon>Micromonosporaceae</taxon>
        <taxon>Dactylosporangium</taxon>
    </lineage>
</organism>
<evidence type="ECO:0000313" key="2">
    <source>
        <dbReference type="Proteomes" id="UP000660611"/>
    </source>
</evidence>
<dbReference type="GO" id="GO:0004519">
    <property type="term" value="F:endonuclease activity"/>
    <property type="evidence" value="ECO:0007669"/>
    <property type="project" value="UniProtKB-KW"/>
</dbReference>
<evidence type="ECO:0000313" key="1">
    <source>
        <dbReference type="EMBL" id="GIG52906.1"/>
    </source>
</evidence>